<gene>
    <name evidence="2" type="ORF">EVAR_38114_1</name>
</gene>
<protein>
    <submittedName>
        <fullName evidence="2">Uncharacterized protein</fullName>
    </submittedName>
</protein>
<proteinExistence type="predicted"/>
<dbReference type="AlphaFoldDB" id="A0A4C1X670"/>
<evidence type="ECO:0000313" key="2">
    <source>
        <dbReference type="EMBL" id="GBP58653.1"/>
    </source>
</evidence>
<feature type="transmembrane region" description="Helical" evidence="1">
    <location>
        <begin position="12"/>
        <end position="35"/>
    </location>
</feature>
<keyword evidence="1" id="KW-1133">Transmembrane helix</keyword>
<comment type="caution">
    <text evidence="2">The sequence shown here is derived from an EMBL/GenBank/DDBJ whole genome shotgun (WGS) entry which is preliminary data.</text>
</comment>
<keyword evidence="3" id="KW-1185">Reference proteome</keyword>
<name>A0A4C1X670_EUMVA</name>
<evidence type="ECO:0000313" key="3">
    <source>
        <dbReference type="Proteomes" id="UP000299102"/>
    </source>
</evidence>
<dbReference type="EMBL" id="BGZK01000741">
    <property type="protein sequence ID" value="GBP58653.1"/>
    <property type="molecule type" value="Genomic_DNA"/>
</dbReference>
<organism evidence="2 3">
    <name type="scientific">Eumeta variegata</name>
    <name type="common">Bagworm moth</name>
    <name type="synonym">Eumeta japonica</name>
    <dbReference type="NCBI Taxonomy" id="151549"/>
    <lineage>
        <taxon>Eukaryota</taxon>
        <taxon>Metazoa</taxon>
        <taxon>Ecdysozoa</taxon>
        <taxon>Arthropoda</taxon>
        <taxon>Hexapoda</taxon>
        <taxon>Insecta</taxon>
        <taxon>Pterygota</taxon>
        <taxon>Neoptera</taxon>
        <taxon>Endopterygota</taxon>
        <taxon>Lepidoptera</taxon>
        <taxon>Glossata</taxon>
        <taxon>Ditrysia</taxon>
        <taxon>Tineoidea</taxon>
        <taxon>Psychidae</taxon>
        <taxon>Oiketicinae</taxon>
        <taxon>Eumeta</taxon>
    </lineage>
</organism>
<evidence type="ECO:0000256" key="1">
    <source>
        <dbReference type="SAM" id="Phobius"/>
    </source>
</evidence>
<dbReference type="Proteomes" id="UP000299102">
    <property type="component" value="Unassembled WGS sequence"/>
</dbReference>
<accession>A0A4C1X670</accession>
<keyword evidence="1" id="KW-0812">Transmembrane</keyword>
<reference evidence="2 3" key="1">
    <citation type="journal article" date="2019" name="Commun. Biol.">
        <title>The bagworm genome reveals a unique fibroin gene that provides high tensile strength.</title>
        <authorList>
            <person name="Kono N."/>
            <person name="Nakamura H."/>
            <person name="Ohtoshi R."/>
            <person name="Tomita M."/>
            <person name="Numata K."/>
            <person name="Arakawa K."/>
        </authorList>
    </citation>
    <scope>NUCLEOTIDE SEQUENCE [LARGE SCALE GENOMIC DNA]</scope>
</reference>
<keyword evidence="1" id="KW-0472">Membrane</keyword>
<sequence length="104" mass="11294">MKTPLPVWERGTISFSVTNITIISVVTAVSSSLIYTGPAQGLRAKAGVSEIKRLWETVTRQFKRNRCRRRGGAGRGGTGDFDAGPKANICMEFGATAARPRREP</sequence>